<name>A0A821TW02_9NEOP</name>
<proteinExistence type="predicted"/>
<sequence length="98" mass="10728">MSIVNPKNHCTKKFKFGIVLSYHAYAFDALSQFEICATAATNGSRVTRGGESSSLESRIIPSPTRAPPLAPRLSLYNTPLFRTSYGVAENLVYAPLFT</sequence>
<keyword evidence="2" id="KW-1185">Reference proteome</keyword>
<accession>A0A821TW02</accession>
<evidence type="ECO:0000313" key="1">
    <source>
        <dbReference type="EMBL" id="CAF4879686.1"/>
    </source>
</evidence>
<reference evidence="1" key="1">
    <citation type="submission" date="2021-02" db="EMBL/GenBank/DDBJ databases">
        <authorList>
            <person name="Steward A R."/>
        </authorList>
    </citation>
    <scope>NUCLEOTIDE SEQUENCE</scope>
</reference>
<gene>
    <name evidence="1" type="ORF">PMACD_LOCUS9498</name>
</gene>
<evidence type="ECO:0000313" key="2">
    <source>
        <dbReference type="Proteomes" id="UP000663880"/>
    </source>
</evidence>
<protein>
    <submittedName>
        <fullName evidence="1">Uncharacterized protein</fullName>
    </submittedName>
</protein>
<dbReference type="AlphaFoldDB" id="A0A821TW02"/>
<dbReference type="EMBL" id="CAJOBZ010000026">
    <property type="protein sequence ID" value="CAF4879686.1"/>
    <property type="molecule type" value="Genomic_DNA"/>
</dbReference>
<dbReference type="Proteomes" id="UP000663880">
    <property type="component" value="Unassembled WGS sequence"/>
</dbReference>
<organism evidence="1 2">
    <name type="scientific">Pieris macdunnoughi</name>
    <dbReference type="NCBI Taxonomy" id="345717"/>
    <lineage>
        <taxon>Eukaryota</taxon>
        <taxon>Metazoa</taxon>
        <taxon>Ecdysozoa</taxon>
        <taxon>Arthropoda</taxon>
        <taxon>Hexapoda</taxon>
        <taxon>Insecta</taxon>
        <taxon>Pterygota</taxon>
        <taxon>Neoptera</taxon>
        <taxon>Endopterygota</taxon>
        <taxon>Lepidoptera</taxon>
        <taxon>Glossata</taxon>
        <taxon>Ditrysia</taxon>
        <taxon>Papilionoidea</taxon>
        <taxon>Pieridae</taxon>
        <taxon>Pierinae</taxon>
        <taxon>Pieris</taxon>
    </lineage>
</organism>
<comment type="caution">
    <text evidence="1">The sequence shown here is derived from an EMBL/GenBank/DDBJ whole genome shotgun (WGS) entry which is preliminary data.</text>
</comment>